<accession>A0A0E1WAR1</accession>
<organism evidence="2 3">
    <name type="scientific">Burkholderia pseudomallei 1710a</name>
    <dbReference type="NCBI Taxonomy" id="320371"/>
    <lineage>
        <taxon>Bacteria</taxon>
        <taxon>Pseudomonadati</taxon>
        <taxon>Pseudomonadota</taxon>
        <taxon>Betaproteobacteria</taxon>
        <taxon>Burkholderiales</taxon>
        <taxon>Burkholderiaceae</taxon>
        <taxon>Burkholderia</taxon>
        <taxon>pseudomallei group</taxon>
    </lineage>
</organism>
<feature type="region of interest" description="Disordered" evidence="1">
    <location>
        <begin position="35"/>
        <end position="61"/>
    </location>
</feature>
<gene>
    <name evidence="2" type="ORF">BURPS1710A_2076</name>
</gene>
<dbReference type="EMBL" id="CM000832">
    <property type="protein sequence ID" value="EET06642.1"/>
    <property type="molecule type" value="Genomic_DNA"/>
</dbReference>
<evidence type="ECO:0000313" key="3">
    <source>
        <dbReference type="Proteomes" id="UP000001812"/>
    </source>
</evidence>
<reference evidence="2 3" key="2">
    <citation type="submission" date="2009-05" db="EMBL/GenBank/DDBJ databases">
        <authorList>
            <person name="Harkins D.M."/>
            <person name="DeShazer D."/>
            <person name="Woods D.E."/>
            <person name="Brinkac L.M."/>
            <person name="Brown K.A."/>
            <person name="Hung G.C."/>
            <person name="Tuanyok A."/>
            <person name="Zhang B."/>
            <person name="Nierman W.C."/>
        </authorList>
    </citation>
    <scope>NUCLEOTIDE SEQUENCE [LARGE SCALE GENOMIC DNA]</scope>
    <source>
        <strain evidence="2 3">1710a</strain>
    </source>
</reference>
<feature type="compositionally biased region" description="Polar residues" evidence="1">
    <location>
        <begin position="40"/>
        <end position="50"/>
    </location>
</feature>
<dbReference type="RefSeq" id="WP_004526780.1">
    <property type="nucleotide sequence ID" value="NZ_CM000832.1"/>
</dbReference>
<reference evidence="3" key="1">
    <citation type="submission" date="2007-08" db="EMBL/GenBank/DDBJ databases">
        <title>Annotation of Burkholderia pseudomallei 1710a.</title>
        <authorList>
            <person name="Harkins D.M."/>
            <person name="DeShazer D."/>
            <person name="Woods D.E."/>
            <person name="Brinkac L.M."/>
            <person name="Brown K.A."/>
            <person name="Hung G.C."/>
            <person name="Tuanyok A."/>
            <person name="Zhang B."/>
            <person name="Nierman W.C."/>
        </authorList>
    </citation>
    <scope>NUCLEOTIDE SEQUENCE [LARGE SCALE GENOMIC DNA]</scope>
    <source>
        <strain evidence="3">1710a</strain>
    </source>
</reference>
<dbReference type="HOGENOM" id="CLU_2913588_0_0_4"/>
<evidence type="ECO:0000313" key="2">
    <source>
        <dbReference type="EMBL" id="EET06642.1"/>
    </source>
</evidence>
<name>A0A0E1WAR1_BURPE</name>
<protein>
    <submittedName>
        <fullName evidence="2">Uncharacterized protein</fullName>
    </submittedName>
</protein>
<proteinExistence type="predicted"/>
<dbReference type="AlphaFoldDB" id="A0A0E1WAR1"/>
<dbReference type="Proteomes" id="UP000001812">
    <property type="component" value="Chromosome I"/>
</dbReference>
<sequence length="61" mass="6628">MAARDALPFAHARPQQARRVAQGVGTGIWRAWRRGPRASIGSSKNNNEINGRSCGERNAQA</sequence>
<evidence type="ECO:0000256" key="1">
    <source>
        <dbReference type="SAM" id="MobiDB-lite"/>
    </source>
</evidence>